<dbReference type="EMBL" id="KN833000">
    <property type="protein sequence ID" value="KIM81245.1"/>
    <property type="molecule type" value="Genomic_DNA"/>
</dbReference>
<protein>
    <submittedName>
        <fullName evidence="1">Uncharacterized protein</fullName>
    </submittedName>
</protein>
<name>A0A0C3F9C7_PILCF</name>
<evidence type="ECO:0000313" key="2">
    <source>
        <dbReference type="Proteomes" id="UP000054166"/>
    </source>
</evidence>
<dbReference type="HOGENOM" id="CLU_2622877_0_0_1"/>
<gene>
    <name evidence="1" type="ORF">PILCRDRAFT_821700</name>
</gene>
<proteinExistence type="predicted"/>
<sequence length="78" mass="8659">MIPPSTWHSSAAICGIPPRLYLLFIPALITTSLSAHDTTLIATTRHSQVTLDGVLRALESQIYLTPYYIRRVGYSCQP</sequence>
<dbReference type="Proteomes" id="UP000054166">
    <property type="component" value="Unassembled WGS sequence"/>
</dbReference>
<reference evidence="1 2" key="1">
    <citation type="submission" date="2014-04" db="EMBL/GenBank/DDBJ databases">
        <authorList>
            <consortium name="DOE Joint Genome Institute"/>
            <person name="Kuo A."/>
            <person name="Tarkka M."/>
            <person name="Buscot F."/>
            <person name="Kohler A."/>
            <person name="Nagy L.G."/>
            <person name="Floudas D."/>
            <person name="Copeland A."/>
            <person name="Barry K.W."/>
            <person name="Cichocki N."/>
            <person name="Veneault-Fourrey C."/>
            <person name="LaButti K."/>
            <person name="Lindquist E.A."/>
            <person name="Lipzen A."/>
            <person name="Lundell T."/>
            <person name="Morin E."/>
            <person name="Murat C."/>
            <person name="Sun H."/>
            <person name="Tunlid A."/>
            <person name="Henrissat B."/>
            <person name="Grigoriev I.V."/>
            <person name="Hibbett D.S."/>
            <person name="Martin F."/>
            <person name="Nordberg H.P."/>
            <person name="Cantor M.N."/>
            <person name="Hua S.X."/>
        </authorList>
    </citation>
    <scope>NUCLEOTIDE SEQUENCE [LARGE SCALE GENOMIC DNA]</scope>
    <source>
        <strain evidence="1 2">F 1598</strain>
    </source>
</reference>
<keyword evidence="2" id="KW-1185">Reference proteome</keyword>
<dbReference type="InParanoid" id="A0A0C3F9C7"/>
<reference evidence="2" key="2">
    <citation type="submission" date="2015-01" db="EMBL/GenBank/DDBJ databases">
        <title>Evolutionary Origins and Diversification of the Mycorrhizal Mutualists.</title>
        <authorList>
            <consortium name="DOE Joint Genome Institute"/>
            <consortium name="Mycorrhizal Genomics Consortium"/>
            <person name="Kohler A."/>
            <person name="Kuo A."/>
            <person name="Nagy L.G."/>
            <person name="Floudas D."/>
            <person name="Copeland A."/>
            <person name="Barry K.W."/>
            <person name="Cichocki N."/>
            <person name="Veneault-Fourrey C."/>
            <person name="LaButti K."/>
            <person name="Lindquist E.A."/>
            <person name="Lipzen A."/>
            <person name="Lundell T."/>
            <person name="Morin E."/>
            <person name="Murat C."/>
            <person name="Riley R."/>
            <person name="Ohm R."/>
            <person name="Sun H."/>
            <person name="Tunlid A."/>
            <person name="Henrissat B."/>
            <person name="Grigoriev I.V."/>
            <person name="Hibbett D.S."/>
            <person name="Martin F."/>
        </authorList>
    </citation>
    <scope>NUCLEOTIDE SEQUENCE [LARGE SCALE GENOMIC DNA]</scope>
    <source>
        <strain evidence="2">F 1598</strain>
    </source>
</reference>
<dbReference type="AlphaFoldDB" id="A0A0C3F9C7"/>
<evidence type="ECO:0000313" key="1">
    <source>
        <dbReference type="EMBL" id="KIM81245.1"/>
    </source>
</evidence>
<accession>A0A0C3F9C7</accession>
<organism evidence="1 2">
    <name type="scientific">Piloderma croceum (strain F 1598)</name>
    <dbReference type="NCBI Taxonomy" id="765440"/>
    <lineage>
        <taxon>Eukaryota</taxon>
        <taxon>Fungi</taxon>
        <taxon>Dikarya</taxon>
        <taxon>Basidiomycota</taxon>
        <taxon>Agaricomycotina</taxon>
        <taxon>Agaricomycetes</taxon>
        <taxon>Agaricomycetidae</taxon>
        <taxon>Atheliales</taxon>
        <taxon>Atheliaceae</taxon>
        <taxon>Piloderma</taxon>
    </lineage>
</organism>